<dbReference type="Pfam" id="PF01872">
    <property type="entry name" value="RibD_C"/>
    <property type="match status" value="1"/>
</dbReference>
<proteinExistence type="predicted"/>
<accession>A0ABW1ELH0</accession>
<reference evidence="3" key="1">
    <citation type="journal article" date="2019" name="Int. J. Syst. Evol. Microbiol.">
        <title>The Global Catalogue of Microorganisms (GCM) 10K type strain sequencing project: providing services to taxonomists for standard genome sequencing and annotation.</title>
        <authorList>
            <consortium name="The Broad Institute Genomics Platform"/>
            <consortium name="The Broad Institute Genome Sequencing Center for Infectious Disease"/>
            <person name="Wu L."/>
            <person name="Ma J."/>
        </authorList>
    </citation>
    <scope>NUCLEOTIDE SEQUENCE [LARGE SCALE GENOMIC DNA]</scope>
    <source>
        <strain evidence="3">JCM 4087</strain>
    </source>
</reference>
<dbReference type="RefSeq" id="WP_263332898.1">
    <property type="nucleotide sequence ID" value="NZ_JAGSYH010000001.1"/>
</dbReference>
<evidence type="ECO:0000313" key="3">
    <source>
        <dbReference type="Proteomes" id="UP001596091"/>
    </source>
</evidence>
<comment type="caution">
    <text evidence="2">The sequence shown here is derived from an EMBL/GenBank/DDBJ whole genome shotgun (WGS) entry which is preliminary data.</text>
</comment>
<dbReference type="InterPro" id="IPR002734">
    <property type="entry name" value="RibDG_C"/>
</dbReference>
<dbReference type="PANTHER" id="PTHR38011:SF11">
    <property type="entry name" value="2,5-DIAMINO-6-RIBOSYLAMINO-4(3H)-PYRIMIDINONE 5'-PHOSPHATE REDUCTASE"/>
    <property type="match status" value="1"/>
</dbReference>
<dbReference type="InterPro" id="IPR024072">
    <property type="entry name" value="DHFR-like_dom_sf"/>
</dbReference>
<keyword evidence="3" id="KW-1185">Reference proteome</keyword>
<dbReference type="InterPro" id="IPR050765">
    <property type="entry name" value="Riboflavin_Biosynth_HTPR"/>
</dbReference>
<dbReference type="Proteomes" id="UP001596091">
    <property type="component" value="Unassembled WGS sequence"/>
</dbReference>
<name>A0ABW1ELH0_9BACT</name>
<dbReference type="PANTHER" id="PTHR38011">
    <property type="entry name" value="DIHYDROFOLATE REDUCTASE FAMILY PROTEIN (AFU_ORTHOLOGUE AFUA_8G06820)"/>
    <property type="match status" value="1"/>
</dbReference>
<evidence type="ECO:0000259" key="1">
    <source>
        <dbReference type="Pfam" id="PF01872"/>
    </source>
</evidence>
<gene>
    <name evidence="2" type="ORF">ACFPT7_20000</name>
</gene>
<organism evidence="2 3">
    <name type="scientific">Acidicapsa dinghuensis</name>
    <dbReference type="NCBI Taxonomy" id="2218256"/>
    <lineage>
        <taxon>Bacteria</taxon>
        <taxon>Pseudomonadati</taxon>
        <taxon>Acidobacteriota</taxon>
        <taxon>Terriglobia</taxon>
        <taxon>Terriglobales</taxon>
        <taxon>Acidobacteriaceae</taxon>
        <taxon>Acidicapsa</taxon>
    </lineage>
</organism>
<evidence type="ECO:0000313" key="2">
    <source>
        <dbReference type="EMBL" id="MFC5864602.1"/>
    </source>
</evidence>
<dbReference type="Gene3D" id="3.40.430.10">
    <property type="entry name" value="Dihydrofolate Reductase, subunit A"/>
    <property type="match status" value="1"/>
</dbReference>
<feature type="domain" description="Bacterial bifunctional deaminase-reductase C-terminal" evidence="1">
    <location>
        <begin position="4"/>
        <end position="181"/>
    </location>
</feature>
<sequence>MRRLIVFNHISSDGYFTDGNGQFNWASHLSNDPEYAAFVAENASGEGHLIFGRITYQLMASFWPTPTAAQQMPEVARGMNRMRKTVFSRTLQDVSWNNTELIRPANDDLAAAVRELKEQDGPGMAIMGSGSLVAQLAPTGLIDEYQLVLNPLALGSGRSLFEKIPRLLSLKLASSRIFNNGKVYLNYVPARSNPQSSP</sequence>
<protein>
    <submittedName>
        <fullName evidence="2">Dihydrofolate reductase family protein</fullName>
    </submittedName>
</protein>
<dbReference type="EMBL" id="JBHSPH010000010">
    <property type="protein sequence ID" value="MFC5864602.1"/>
    <property type="molecule type" value="Genomic_DNA"/>
</dbReference>
<dbReference type="SUPFAM" id="SSF53597">
    <property type="entry name" value="Dihydrofolate reductase-like"/>
    <property type="match status" value="1"/>
</dbReference>